<evidence type="ECO:0000256" key="3">
    <source>
        <dbReference type="ARBA" id="ARBA00022679"/>
    </source>
</evidence>
<dbReference type="SUPFAM" id="SSF53448">
    <property type="entry name" value="Nucleotide-diphospho-sugar transferases"/>
    <property type="match status" value="1"/>
</dbReference>
<keyword evidence="2" id="KW-0328">Glycosyltransferase</keyword>
<comment type="caution">
    <text evidence="5">The sequence shown here is derived from an EMBL/GenBank/DDBJ whole genome shotgun (WGS) entry which is preliminary data.</text>
</comment>
<dbReference type="PANTHER" id="PTHR43685">
    <property type="entry name" value="GLYCOSYLTRANSFERASE"/>
    <property type="match status" value="1"/>
</dbReference>
<dbReference type="RefSeq" id="WP_136648827.1">
    <property type="nucleotide sequence ID" value="NZ_JACEOR010000085.1"/>
</dbReference>
<accession>A0A838WQY6</accession>
<gene>
    <name evidence="5" type="ORF">H0H28_02325</name>
</gene>
<dbReference type="Proteomes" id="UP000580709">
    <property type="component" value="Unassembled WGS sequence"/>
</dbReference>
<dbReference type="InterPro" id="IPR050834">
    <property type="entry name" value="Glycosyltransf_2"/>
</dbReference>
<evidence type="ECO:0000256" key="2">
    <source>
        <dbReference type="ARBA" id="ARBA00022676"/>
    </source>
</evidence>
<protein>
    <submittedName>
        <fullName evidence="5">Glycosyltransferase</fullName>
    </submittedName>
</protein>
<dbReference type="InterPro" id="IPR001173">
    <property type="entry name" value="Glyco_trans_2-like"/>
</dbReference>
<evidence type="ECO:0000313" key="6">
    <source>
        <dbReference type="Proteomes" id="UP000580709"/>
    </source>
</evidence>
<dbReference type="Gene3D" id="3.90.550.10">
    <property type="entry name" value="Spore Coat Polysaccharide Biosynthesis Protein SpsA, Chain A"/>
    <property type="match status" value="1"/>
</dbReference>
<dbReference type="GO" id="GO:0016757">
    <property type="term" value="F:glycosyltransferase activity"/>
    <property type="evidence" value="ECO:0007669"/>
    <property type="project" value="UniProtKB-KW"/>
</dbReference>
<proteinExistence type="inferred from homology"/>
<comment type="similarity">
    <text evidence="1">Belongs to the glycosyltransferase 2 family.</text>
</comment>
<reference evidence="5 6" key="1">
    <citation type="submission" date="2020-07" db="EMBL/GenBank/DDBJ databases">
        <authorList>
            <person name="Khare M."/>
        </authorList>
    </citation>
    <scope>NUCLEOTIDE SEQUENCE [LARGE SCALE GENOMIC DNA]</scope>
    <source>
        <strain evidence="5 6">P8776</strain>
    </source>
</reference>
<name>A0A838WQY6_9CORY</name>
<dbReference type="Pfam" id="PF00535">
    <property type="entry name" value="Glycos_transf_2"/>
    <property type="match status" value="1"/>
</dbReference>
<evidence type="ECO:0000313" key="5">
    <source>
        <dbReference type="EMBL" id="MBA4504184.1"/>
    </source>
</evidence>
<sequence>MPTISALMTVYRGTGATELRHALDSLFIQMRPADEVVLVLDGPVSDEVRHVVGDYSEKRTEVRVIELPENVGSGPASQAGVDAISFDYIARLDSDDIAHPSRFEKQLAFMESHPDVAALGTAVREFEDETADLDAGPVRSLPETHEEIASYARINSPLNNPSTMLRTATIKEVGGYEGVHFMEDYDLWARLIAAGKKLHNLPEPLTYFRVSPAQFARRTGKGMFAAEREMQSRLVTYGLVGPWRARFNLAVRTAYRLLPTAVLTRVYTRLFHHSR</sequence>
<keyword evidence="6" id="KW-1185">Reference proteome</keyword>
<evidence type="ECO:0000259" key="4">
    <source>
        <dbReference type="Pfam" id="PF00535"/>
    </source>
</evidence>
<organism evidence="5 6">
    <name type="scientific">Corynebacterium sanguinis</name>
    <dbReference type="NCBI Taxonomy" id="2594913"/>
    <lineage>
        <taxon>Bacteria</taxon>
        <taxon>Bacillati</taxon>
        <taxon>Actinomycetota</taxon>
        <taxon>Actinomycetes</taxon>
        <taxon>Mycobacteriales</taxon>
        <taxon>Corynebacteriaceae</taxon>
        <taxon>Corynebacterium</taxon>
    </lineage>
</organism>
<evidence type="ECO:0000256" key="1">
    <source>
        <dbReference type="ARBA" id="ARBA00006739"/>
    </source>
</evidence>
<feature type="domain" description="Glycosyltransferase 2-like" evidence="4">
    <location>
        <begin position="5"/>
        <end position="132"/>
    </location>
</feature>
<dbReference type="EMBL" id="JACEOR010000085">
    <property type="protein sequence ID" value="MBA4504184.1"/>
    <property type="molecule type" value="Genomic_DNA"/>
</dbReference>
<dbReference type="PANTHER" id="PTHR43685:SF5">
    <property type="entry name" value="GLYCOSYLTRANSFERASE EPSE-RELATED"/>
    <property type="match status" value="1"/>
</dbReference>
<dbReference type="InterPro" id="IPR029044">
    <property type="entry name" value="Nucleotide-diphossugar_trans"/>
</dbReference>
<keyword evidence="3 5" id="KW-0808">Transferase</keyword>
<dbReference type="AlphaFoldDB" id="A0A838WQY6"/>